<dbReference type="EMBL" id="JAHDYR010000012">
    <property type="protein sequence ID" value="KAG9394877.1"/>
    <property type="molecule type" value="Genomic_DNA"/>
</dbReference>
<dbReference type="OrthoDB" id="3342809at2759"/>
<dbReference type="GO" id="GO:0008168">
    <property type="term" value="F:methyltransferase activity"/>
    <property type="evidence" value="ECO:0007669"/>
    <property type="project" value="UniProtKB-KW"/>
</dbReference>
<sequence length="287" mass="32414">MTISTPLCARVSLFDMYEAAVQSPSVDVDAIVRICDEELAMTPQSLKEDFSGTGYISATFLEQFPNAIAVGLDLDEVSMKHGRRKHFQANSQLDSRMTFVKQDVLNPSTKAMPVDRFSVIFGGNYSFFVFKKRTMLLDYFKTARSMLDETGSVFILEVMGGPNCQIIAEDEPRGCEVDGVDFDFIWRQSNYNPVTNELMAHIDFEFPDGSSISPAFSYDWRFWSVPEIREAMEEAGFSRTVVYWASLYEEFEDGLTADHYSRTTDGRGIDQAEAWLAYVVGVVEPTP</sequence>
<dbReference type="PANTHER" id="PTHR37211:SF1">
    <property type="entry name" value="EXPRESSED PROTEIN"/>
    <property type="match status" value="1"/>
</dbReference>
<dbReference type="AlphaFoldDB" id="A0A8J6B8F1"/>
<dbReference type="InterPro" id="IPR029063">
    <property type="entry name" value="SAM-dependent_MTases_sf"/>
</dbReference>
<evidence type="ECO:0000313" key="2">
    <source>
        <dbReference type="Proteomes" id="UP000717585"/>
    </source>
</evidence>
<reference evidence="1" key="1">
    <citation type="submission" date="2021-05" db="EMBL/GenBank/DDBJ databases">
        <title>A free-living protist that lacks canonical eukaryotic 1 DNA replication and segregation systems.</title>
        <authorList>
            <person name="Salas-Leiva D.E."/>
            <person name="Tromer E.C."/>
            <person name="Curtis B.A."/>
            <person name="Jerlstrom-Hultqvist J."/>
            <person name="Kolisko M."/>
            <person name="Yi Z."/>
            <person name="Salas-Leiva J.S."/>
            <person name="Gallot-Lavallee L."/>
            <person name="Kops G.J.P.L."/>
            <person name="Archibald J.M."/>
            <person name="Simpson A.G.B."/>
            <person name="Roger A.J."/>
        </authorList>
    </citation>
    <scope>NUCLEOTIDE SEQUENCE</scope>
    <source>
        <strain evidence="1">BICM</strain>
    </source>
</reference>
<keyword evidence="1" id="KW-0489">Methyltransferase</keyword>
<dbReference type="SUPFAM" id="SSF53335">
    <property type="entry name" value="S-adenosyl-L-methionine-dependent methyltransferases"/>
    <property type="match status" value="1"/>
</dbReference>
<protein>
    <submittedName>
        <fullName evidence="1">Methyltransferase</fullName>
    </submittedName>
</protein>
<gene>
    <name evidence="1" type="ORF">J8273_0084</name>
</gene>
<dbReference type="GO" id="GO:0032259">
    <property type="term" value="P:methylation"/>
    <property type="evidence" value="ECO:0007669"/>
    <property type="project" value="UniProtKB-KW"/>
</dbReference>
<name>A0A8J6B8F1_9EUKA</name>
<evidence type="ECO:0000313" key="1">
    <source>
        <dbReference type="EMBL" id="KAG9394877.1"/>
    </source>
</evidence>
<dbReference type="Gene3D" id="2.20.25.110">
    <property type="entry name" value="S-adenosyl-L-methionine-dependent methyltransferases"/>
    <property type="match status" value="1"/>
</dbReference>
<dbReference type="Proteomes" id="UP000717585">
    <property type="component" value="Unassembled WGS sequence"/>
</dbReference>
<keyword evidence="2" id="KW-1185">Reference proteome</keyword>
<proteinExistence type="predicted"/>
<dbReference type="Gene3D" id="3.40.50.150">
    <property type="entry name" value="Vaccinia Virus protein VP39"/>
    <property type="match status" value="1"/>
</dbReference>
<dbReference type="PANTHER" id="PTHR37211">
    <property type="entry name" value="EXPRESSED PROTEIN"/>
    <property type="match status" value="1"/>
</dbReference>
<keyword evidence="1" id="KW-0808">Transferase</keyword>
<accession>A0A8J6B8F1</accession>
<comment type="caution">
    <text evidence="1">The sequence shown here is derived from an EMBL/GenBank/DDBJ whole genome shotgun (WGS) entry which is preliminary data.</text>
</comment>
<organism evidence="1 2">
    <name type="scientific">Carpediemonas membranifera</name>
    <dbReference type="NCBI Taxonomy" id="201153"/>
    <lineage>
        <taxon>Eukaryota</taxon>
        <taxon>Metamonada</taxon>
        <taxon>Carpediemonas-like organisms</taxon>
        <taxon>Carpediemonas</taxon>
    </lineage>
</organism>